<gene>
    <name evidence="7" type="ORF">LTR69_008549</name>
</gene>
<name>A0ABR0J2L5_9EURO</name>
<dbReference type="Proteomes" id="UP001345691">
    <property type="component" value="Unassembled WGS sequence"/>
</dbReference>
<evidence type="ECO:0000256" key="6">
    <source>
        <dbReference type="ARBA" id="ARBA00023242"/>
    </source>
</evidence>
<protein>
    <submittedName>
        <fullName evidence="7">Uncharacterized protein</fullName>
    </submittedName>
</protein>
<keyword evidence="6" id="KW-0539">Nucleus</keyword>
<evidence type="ECO:0000313" key="7">
    <source>
        <dbReference type="EMBL" id="KAK5054981.1"/>
    </source>
</evidence>
<keyword evidence="5" id="KW-0804">Transcription</keyword>
<keyword evidence="4" id="KW-0238">DNA-binding</keyword>
<dbReference type="PANTHER" id="PTHR36206">
    <property type="entry name" value="ASPERCRYPTIN BIOSYNTHESIS CLUSTER-SPECIFIC TRANSCRIPTION REGULATOR ATNN-RELATED"/>
    <property type="match status" value="1"/>
</dbReference>
<dbReference type="InterPro" id="IPR052360">
    <property type="entry name" value="Transcr_Regulatory_Proteins"/>
</dbReference>
<evidence type="ECO:0000256" key="3">
    <source>
        <dbReference type="ARBA" id="ARBA00023015"/>
    </source>
</evidence>
<keyword evidence="1" id="KW-0479">Metal-binding</keyword>
<evidence type="ECO:0000256" key="1">
    <source>
        <dbReference type="ARBA" id="ARBA00022723"/>
    </source>
</evidence>
<keyword evidence="8" id="KW-1185">Reference proteome</keyword>
<sequence>MTIYDEVWIPTSMQYYQQSKESFSFSSMSQARHPLTVLLLRLMEIKRLEMRQVACDVSQGSMLRKRKSVLVGLDQWSTAFESFLDSDTRKTKDDVRAGHLLLIQHLAGFIHLSVTASDAETSYDKYLPKFQKIVFLSRILLDPMETLHSVRPKVKKYRYEHGIIPSLYLVGYKCRDPIVRREAHRQLASLNTKEGVWDSDLMVKVVGHIIAVEGCDDVVCSSSDVSEEARVWREYLHAEEGSKDSKIVFEHRLSGGNATRLIERSLD</sequence>
<evidence type="ECO:0000256" key="2">
    <source>
        <dbReference type="ARBA" id="ARBA00022833"/>
    </source>
</evidence>
<evidence type="ECO:0000256" key="5">
    <source>
        <dbReference type="ARBA" id="ARBA00023163"/>
    </source>
</evidence>
<organism evidence="7 8">
    <name type="scientific">Exophiala sideris</name>
    <dbReference type="NCBI Taxonomy" id="1016849"/>
    <lineage>
        <taxon>Eukaryota</taxon>
        <taxon>Fungi</taxon>
        <taxon>Dikarya</taxon>
        <taxon>Ascomycota</taxon>
        <taxon>Pezizomycotina</taxon>
        <taxon>Eurotiomycetes</taxon>
        <taxon>Chaetothyriomycetidae</taxon>
        <taxon>Chaetothyriales</taxon>
        <taxon>Herpotrichiellaceae</taxon>
        <taxon>Exophiala</taxon>
    </lineage>
</organism>
<evidence type="ECO:0000313" key="8">
    <source>
        <dbReference type="Proteomes" id="UP001345691"/>
    </source>
</evidence>
<keyword evidence="3" id="KW-0805">Transcription regulation</keyword>
<dbReference type="PANTHER" id="PTHR36206:SF12">
    <property type="entry name" value="ASPERCRYPTIN BIOSYNTHESIS CLUSTER-SPECIFIC TRANSCRIPTION REGULATOR ATNN-RELATED"/>
    <property type="match status" value="1"/>
</dbReference>
<proteinExistence type="predicted"/>
<accession>A0ABR0J2L5</accession>
<dbReference type="EMBL" id="JAVRRF010000021">
    <property type="protein sequence ID" value="KAK5054981.1"/>
    <property type="molecule type" value="Genomic_DNA"/>
</dbReference>
<comment type="caution">
    <text evidence="7">The sequence shown here is derived from an EMBL/GenBank/DDBJ whole genome shotgun (WGS) entry which is preliminary data.</text>
</comment>
<keyword evidence="2" id="KW-0862">Zinc</keyword>
<reference evidence="7 8" key="1">
    <citation type="submission" date="2023-08" db="EMBL/GenBank/DDBJ databases">
        <title>Black Yeasts Isolated from many extreme environments.</title>
        <authorList>
            <person name="Coleine C."/>
            <person name="Stajich J.E."/>
            <person name="Selbmann L."/>
        </authorList>
    </citation>
    <scope>NUCLEOTIDE SEQUENCE [LARGE SCALE GENOMIC DNA]</scope>
    <source>
        <strain evidence="7 8">CCFEE 6328</strain>
    </source>
</reference>
<evidence type="ECO:0000256" key="4">
    <source>
        <dbReference type="ARBA" id="ARBA00023125"/>
    </source>
</evidence>